<reference evidence="2" key="1">
    <citation type="journal article" date="2019" name="Int. J. Syst. Evol. Microbiol.">
        <title>The Global Catalogue of Microorganisms (GCM) 10K type strain sequencing project: providing services to taxonomists for standard genome sequencing and annotation.</title>
        <authorList>
            <consortium name="The Broad Institute Genomics Platform"/>
            <consortium name="The Broad Institute Genome Sequencing Center for Infectious Disease"/>
            <person name="Wu L."/>
            <person name="Ma J."/>
        </authorList>
    </citation>
    <scope>NUCLEOTIDE SEQUENCE [LARGE SCALE GENOMIC DNA]</scope>
    <source>
        <strain evidence="2">CGMCC 1.15790</strain>
    </source>
</reference>
<dbReference type="InterPro" id="IPR014198">
    <property type="entry name" value="Spore_III_AB"/>
</dbReference>
<protein>
    <submittedName>
        <fullName evidence="1">Stage III sporulation protein SpoIIIAB</fullName>
    </submittedName>
</protein>
<dbReference type="RefSeq" id="WP_270898516.1">
    <property type="nucleotide sequence ID" value="NZ_JBHSPF010000055.1"/>
</dbReference>
<dbReference type="PIRSF" id="PIRSF021435">
    <property type="entry name" value="SpoIIIAB"/>
    <property type="match status" value="1"/>
</dbReference>
<dbReference type="EMBL" id="JBHSPF010000055">
    <property type="protein sequence ID" value="MFC5629219.1"/>
    <property type="molecule type" value="Genomic_DNA"/>
</dbReference>
<accession>A0ABW0U924</accession>
<dbReference type="Proteomes" id="UP001596143">
    <property type="component" value="Unassembled WGS sequence"/>
</dbReference>
<sequence>MSWLGALFILCGSTWTGFYFAKKLTDRPRQLRQLKVALQTFEAEMMYGMSPLREISEKISRQLPIPVAYIFQCFSRRLKQGEKNAEEAWEYSLNETWPATAMHEQEKEIMRQFGATLGQHEKHQQQKHIRLAIIHLEKEEKEAIETQRKYEKMTKTLGFLAGLLLIILLI</sequence>
<organism evidence="1 2">
    <name type="scientific">Aliibacillus thermotolerans</name>
    <dbReference type="NCBI Taxonomy" id="1834418"/>
    <lineage>
        <taxon>Bacteria</taxon>
        <taxon>Bacillati</taxon>
        <taxon>Bacillota</taxon>
        <taxon>Bacilli</taxon>
        <taxon>Bacillales</taxon>
        <taxon>Bacillaceae</taxon>
        <taxon>Aliibacillus</taxon>
    </lineage>
</organism>
<evidence type="ECO:0000313" key="2">
    <source>
        <dbReference type="Proteomes" id="UP001596143"/>
    </source>
</evidence>
<comment type="caution">
    <text evidence="1">The sequence shown here is derived from an EMBL/GenBank/DDBJ whole genome shotgun (WGS) entry which is preliminary data.</text>
</comment>
<keyword evidence="2" id="KW-1185">Reference proteome</keyword>
<proteinExistence type="predicted"/>
<dbReference type="NCBIfam" id="TIGR02833">
    <property type="entry name" value="spore_III_AB"/>
    <property type="match status" value="1"/>
</dbReference>
<gene>
    <name evidence="1" type="primary">spoIIIAB</name>
    <name evidence="1" type="ORF">ACFPTR_10125</name>
</gene>
<dbReference type="Pfam" id="PF09548">
    <property type="entry name" value="Spore_III_AB"/>
    <property type="match status" value="1"/>
</dbReference>
<evidence type="ECO:0000313" key="1">
    <source>
        <dbReference type="EMBL" id="MFC5629219.1"/>
    </source>
</evidence>
<name>A0ABW0U924_9BACI</name>